<evidence type="ECO:0000256" key="1">
    <source>
        <dbReference type="ARBA" id="ARBA00006484"/>
    </source>
</evidence>
<protein>
    <submittedName>
        <fullName evidence="4">Uncharacterized protein</fullName>
    </submittedName>
</protein>
<keyword evidence="2" id="KW-0560">Oxidoreductase</keyword>
<dbReference type="Proteomes" id="UP000758603">
    <property type="component" value="Unassembled WGS sequence"/>
</dbReference>
<keyword evidence="5" id="KW-1185">Reference proteome</keyword>
<evidence type="ECO:0000256" key="3">
    <source>
        <dbReference type="RuleBase" id="RU000363"/>
    </source>
</evidence>
<proteinExistence type="inferred from homology"/>
<dbReference type="Gene3D" id="3.40.50.720">
    <property type="entry name" value="NAD(P)-binding Rossmann-like Domain"/>
    <property type="match status" value="1"/>
</dbReference>
<dbReference type="GeneID" id="70136467"/>
<dbReference type="PANTHER" id="PTHR43976:SF16">
    <property type="entry name" value="SHORT-CHAIN DEHYDROGENASE_REDUCTASE FAMILY PROTEIN"/>
    <property type="match status" value="1"/>
</dbReference>
<dbReference type="InterPro" id="IPR036291">
    <property type="entry name" value="NAD(P)-bd_dom_sf"/>
</dbReference>
<accession>A0A9P8UK19</accession>
<dbReference type="InterPro" id="IPR002347">
    <property type="entry name" value="SDR_fam"/>
</dbReference>
<evidence type="ECO:0000313" key="5">
    <source>
        <dbReference type="Proteomes" id="UP000758603"/>
    </source>
</evidence>
<evidence type="ECO:0000256" key="2">
    <source>
        <dbReference type="ARBA" id="ARBA00023002"/>
    </source>
</evidence>
<organism evidence="4 5">
    <name type="scientific">Truncatella angustata</name>
    <dbReference type="NCBI Taxonomy" id="152316"/>
    <lineage>
        <taxon>Eukaryota</taxon>
        <taxon>Fungi</taxon>
        <taxon>Dikarya</taxon>
        <taxon>Ascomycota</taxon>
        <taxon>Pezizomycotina</taxon>
        <taxon>Sordariomycetes</taxon>
        <taxon>Xylariomycetidae</taxon>
        <taxon>Amphisphaeriales</taxon>
        <taxon>Sporocadaceae</taxon>
        <taxon>Truncatella</taxon>
    </lineage>
</organism>
<dbReference type="Pfam" id="PF00106">
    <property type="entry name" value="adh_short"/>
    <property type="match status" value="1"/>
</dbReference>
<dbReference type="GO" id="GO:0016491">
    <property type="term" value="F:oxidoreductase activity"/>
    <property type="evidence" value="ECO:0007669"/>
    <property type="project" value="UniProtKB-KW"/>
</dbReference>
<comment type="caution">
    <text evidence="4">The sequence shown here is derived from an EMBL/GenBank/DDBJ whole genome shotgun (WGS) entry which is preliminary data.</text>
</comment>
<dbReference type="OrthoDB" id="1274115at2759"/>
<dbReference type="PRINTS" id="PR00081">
    <property type="entry name" value="GDHRDH"/>
</dbReference>
<gene>
    <name evidence="4" type="ORF">BKA67DRAFT_660184</name>
</gene>
<dbReference type="SUPFAM" id="SSF51735">
    <property type="entry name" value="NAD(P)-binding Rossmann-fold domains"/>
    <property type="match status" value="1"/>
</dbReference>
<dbReference type="AlphaFoldDB" id="A0A9P8UK19"/>
<sequence length="217" mass="23576">MIPSEWLFVGTLTAHPAKRFLDRYLGVILPTSVAQAFLDAAAHFGDEFRIDALVNNAGYGLAGDTEAASEEEMHHQLETNFFGTSGRGGIVFNISSLGGVAAFPGQSFYHASKFAVECWSESFARELHPDWNINICIVEPGSVETNFEHGSKKRTEIHEAYDGPDMPARRLAAWVEKGVAAGAGAPPLAVAEVVYLVASRNGKVPLWLPRLSQALYQ</sequence>
<dbReference type="EMBL" id="JAGPXC010000005">
    <property type="protein sequence ID" value="KAH6653606.1"/>
    <property type="molecule type" value="Genomic_DNA"/>
</dbReference>
<reference evidence="4" key="1">
    <citation type="journal article" date="2021" name="Nat. Commun.">
        <title>Genetic determinants of endophytism in the Arabidopsis root mycobiome.</title>
        <authorList>
            <person name="Mesny F."/>
            <person name="Miyauchi S."/>
            <person name="Thiergart T."/>
            <person name="Pickel B."/>
            <person name="Atanasova L."/>
            <person name="Karlsson M."/>
            <person name="Huettel B."/>
            <person name="Barry K.W."/>
            <person name="Haridas S."/>
            <person name="Chen C."/>
            <person name="Bauer D."/>
            <person name="Andreopoulos W."/>
            <person name="Pangilinan J."/>
            <person name="LaButti K."/>
            <person name="Riley R."/>
            <person name="Lipzen A."/>
            <person name="Clum A."/>
            <person name="Drula E."/>
            <person name="Henrissat B."/>
            <person name="Kohler A."/>
            <person name="Grigoriev I.V."/>
            <person name="Martin F.M."/>
            <person name="Hacquard S."/>
        </authorList>
    </citation>
    <scope>NUCLEOTIDE SEQUENCE</scope>
    <source>
        <strain evidence="4">MPI-SDFR-AT-0073</strain>
    </source>
</reference>
<dbReference type="RefSeq" id="XP_045957883.1">
    <property type="nucleotide sequence ID" value="XM_046107576.1"/>
</dbReference>
<comment type="similarity">
    <text evidence="1 3">Belongs to the short-chain dehydrogenases/reductases (SDR) family.</text>
</comment>
<dbReference type="PANTHER" id="PTHR43976">
    <property type="entry name" value="SHORT CHAIN DEHYDROGENASE"/>
    <property type="match status" value="1"/>
</dbReference>
<dbReference type="InterPro" id="IPR051911">
    <property type="entry name" value="SDR_oxidoreductase"/>
</dbReference>
<dbReference type="PRINTS" id="PR00080">
    <property type="entry name" value="SDRFAMILY"/>
</dbReference>
<evidence type="ECO:0000313" key="4">
    <source>
        <dbReference type="EMBL" id="KAH6653606.1"/>
    </source>
</evidence>
<name>A0A9P8UK19_9PEZI</name>